<dbReference type="PANTHER" id="PTHR30069:SF40">
    <property type="entry name" value="TONB-DEPENDENT RECEPTOR NMB0964-RELATED"/>
    <property type="match status" value="1"/>
</dbReference>
<dbReference type="InterPro" id="IPR039426">
    <property type="entry name" value="TonB-dep_rcpt-like"/>
</dbReference>
<evidence type="ECO:0000313" key="17">
    <source>
        <dbReference type="Proteomes" id="UP000613266"/>
    </source>
</evidence>
<comment type="caution">
    <text evidence="16">The sequence shown here is derived from an EMBL/GenBank/DDBJ whole genome shotgun (WGS) entry which is preliminary data.</text>
</comment>
<evidence type="ECO:0000256" key="2">
    <source>
        <dbReference type="ARBA" id="ARBA00009810"/>
    </source>
</evidence>
<evidence type="ECO:0000256" key="9">
    <source>
        <dbReference type="ARBA" id="ARBA00023237"/>
    </source>
</evidence>
<comment type="similarity">
    <text evidence="2 10 11">Belongs to the TonB-dependent receptor family.</text>
</comment>
<keyword evidence="17" id="KW-1185">Reference proteome</keyword>
<dbReference type="SUPFAM" id="SSF56935">
    <property type="entry name" value="Porins"/>
    <property type="match status" value="1"/>
</dbReference>
<keyword evidence="5 10" id="KW-0812">Transmembrane</keyword>
<reference evidence="16" key="1">
    <citation type="submission" date="2020-12" db="EMBL/GenBank/DDBJ databases">
        <title>The genome sequence of Inhella sp. 1Y17.</title>
        <authorList>
            <person name="Liu Y."/>
        </authorList>
    </citation>
    <scope>NUCLEOTIDE SEQUENCE</scope>
    <source>
        <strain evidence="16">1Y17</strain>
    </source>
</reference>
<keyword evidence="6 11" id="KW-0798">TonB box</keyword>
<evidence type="ECO:0000256" key="13">
    <source>
        <dbReference type="SAM" id="SignalP"/>
    </source>
</evidence>
<dbReference type="GO" id="GO:0009279">
    <property type="term" value="C:cell outer membrane"/>
    <property type="evidence" value="ECO:0007669"/>
    <property type="project" value="UniProtKB-SubCell"/>
</dbReference>
<dbReference type="RefSeq" id="WP_198111042.1">
    <property type="nucleotide sequence ID" value="NZ_JAEDAK010000006.1"/>
</dbReference>
<evidence type="ECO:0000256" key="10">
    <source>
        <dbReference type="PROSITE-ProRule" id="PRU01360"/>
    </source>
</evidence>
<feature type="domain" description="TonB-dependent receptor-like beta-barrel" evidence="14">
    <location>
        <begin position="231"/>
        <end position="633"/>
    </location>
</feature>
<evidence type="ECO:0000256" key="8">
    <source>
        <dbReference type="ARBA" id="ARBA00023170"/>
    </source>
</evidence>
<evidence type="ECO:0000256" key="1">
    <source>
        <dbReference type="ARBA" id="ARBA00004571"/>
    </source>
</evidence>
<feature type="domain" description="TonB-dependent receptor plug" evidence="15">
    <location>
        <begin position="48"/>
        <end position="148"/>
    </location>
</feature>
<evidence type="ECO:0000256" key="11">
    <source>
        <dbReference type="RuleBase" id="RU003357"/>
    </source>
</evidence>
<comment type="subcellular location">
    <subcellularLocation>
        <location evidence="1 10">Cell outer membrane</location>
        <topology evidence="1 10">Multi-pass membrane protein</topology>
    </subcellularLocation>
</comment>
<evidence type="ECO:0000256" key="3">
    <source>
        <dbReference type="ARBA" id="ARBA00022448"/>
    </source>
</evidence>
<dbReference type="AlphaFoldDB" id="A0A931NI72"/>
<evidence type="ECO:0000259" key="15">
    <source>
        <dbReference type="Pfam" id="PF07715"/>
    </source>
</evidence>
<evidence type="ECO:0000256" key="7">
    <source>
        <dbReference type="ARBA" id="ARBA00023136"/>
    </source>
</evidence>
<keyword evidence="8 16" id="KW-0675">Receptor</keyword>
<dbReference type="Gene3D" id="2.40.170.20">
    <property type="entry name" value="TonB-dependent receptor, beta-barrel domain"/>
    <property type="match status" value="1"/>
</dbReference>
<dbReference type="InterPro" id="IPR036942">
    <property type="entry name" value="Beta-barrel_TonB_sf"/>
</dbReference>
<dbReference type="PROSITE" id="PS52016">
    <property type="entry name" value="TONB_DEPENDENT_REC_3"/>
    <property type="match status" value="1"/>
</dbReference>
<accession>A0A931NI72</accession>
<dbReference type="Proteomes" id="UP000613266">
    <property type="component" value="Unassembled WGS sequence"/>
</dbReference>
<dbReference type="InterPro" id="IPR000531">
    <property type="entry name" value="Beta-barrel_TonB"/>
</dbReference>
<feature type="chain" id="PRO_5037208678" evidence="13">
    <location>
        <begin position="27"/>
        <end position="680"/>
    </location>
</feature>
<proteinExistence type="inferred from homology"/>
<keyword evidence="13" id="KW-0732">Signal</keyword>
<dbReference type="Pfam" id="PF07715">
    <property type="entry name" value="Plug"/>
    <property type="match status" value="1"/>
</dbReference>
<protein>
    <submittedName>
        <fullName evidence="16">TonB-dependent receptor</fullName>
    </submittedName>
</protein>
<name>A0A931NI72_9BURK</name>
<dbReference type="Gene3D" id="2.170.130.10">
    <property type="entry name" value="TonB-dependent receptor, plug domain"/>
    <property type="match status" value="1"/>
</dbReference>
<dbReference type="Pfam" id="PF00593">
    <property type="entry name" value="TonB_dep_Rec_b-barrel"/>
    <property type="match status" value="1"/>
</dbReference>
<evidence type="ECO:0000256" key="12">
    <source>
        <dbReference type="SAM" id="MobiDB-lite"/>
    </source>
</evidence>
<keyword evidence="4 10" id="KW-1134">Transmembrane beta strand</keyword>
<evidence type="ECO:0000259" key="14">
    <source>
        <dbReference type="Pfam" id="PF00593"/>
    </source>
</evidence>
<dbReference type="InterPro" id="IPR012910">
    <property type="entry name" value="Plug_dom"/>
</dbReference>
<evidence type="ECO:0000313" key="16">
    <source>
        <dbReference type="EMBL" id="MBH9577265.1"/>
    </source>
</evidence>
<evidence type="ECO:0000256" key="4">
    <source>
        <dbReference type="ARBA" id="ARBA00022452"/>
    </source>
</evidence>
<gene>
    <name evidence="16" type="ORF">I7X39_10185</name>
</gene>
<dbReference type="GO" id="GO:0044718">
    <property type="term" value="P:siderophore transmembrane transport"/>
    <property type="evidence" value="ECO:0007669"/>
    <property type="project" value="TreeGrafter"/>
</dbReference>
<dbReference type="InterPro" id="IPR037066">
    <property type="entry name" value="Plug_dom_sf"/>
</dbReference>
<keyword evidence="3 10" id="KW-0813">Transport</keyword>
<dbReference type="PANTHER" id="PTHR30069">
    <property type="entry name" value="TONB-DEPENDENT OUTER MEMBRANE RECEPTOR"/>
    <property type="match status" value="1"/>
</dbReference>
<feature type="region of interest" description="Disordered" evidence="12">
    <location>
        <begin position="399"/>
        <end position="419"/>
    </location>
</feature>
<keyword evidence="7 10" id="KW-0472">Membrane</keyword>
<dbReference type="EMBL" id="JAEDAK010000006">
    <property type="protein sequence ID" value="MBH9577265.1"/>
    <property type="molecule type" value="Genomic_DNA"/>
</dbReference>
<evidence type="ECO:0000256" key="5">
    <source>
        <dbReference type="ARBA" id="ARBA00022692"/>
    </source>
</evidence>
<keyword evidence="9 10" id="KW-0998">Cell outer membrane</keyword>
<feature type="signal peptide" evidence="13">
    <location>
        <begin position="1"/>
        <end position="26"/>
    </location>
</feature>
<dbReference type="GO" id="GO:0015344">
    <property type="term" value="F:siderophore uptake transmembrane transporter activity"/>
    <property type="evidence" value="ECO:0007669"/>
    <property type="project" value="TreeGrafter"/>
</dbReference>
<feature type="region of interest" description="Disordered" evidence="12">
    <location>
        <begin position="213"/>
        <end position="237"/>
    </location>
</feature>
<sequence>MTRNSFRAPLGALPLLALLAQAGAWADTAALQPVIVTGNPLRSEQFAAPASSLAGTELALRRGGSLGETLEGLPGLASTWFGPNANRPVIRGQDGDRIRVLSNAGASLDASSLSFDHAVPIDPLVVERIEVLRGPAALLYGGSAVGGVVNAIDNRIPRAPLAGPAGAAEARFGGATQERGLSALFETGGTGLALHADAFGRRTADLRVPAFERAGEGGSAGPERRTRVRNSDSSAHGGALGGSLLWRHGYLGASLDSYRNDYGIVAEEDVRIRMQRDKLALAGEVRALDGFFSTLRAQLSLSDYRHEEVEGSGAVGTTFKNRGGDLRIEAVHARQALGAGQLEGVLGLQAERARFEALGEEAFVPGTRNRSVAAFLHEQWSLGAPLQLSAGLRVERARQESAGDAEAAEPKFGAPQQRRFTPRSASVGAVWQLAAPWQLSGSAAFSERAPTAYELFANGLHAATASFERGDAAQAKERGRNLDLALQWQQGPDHLRLSVFHSRFTNYIALMHAGEPDVIDEEGRSLPVYVFQGVPARLQGWELEGRQRLWSGGASLDLEARLDSVRGDNLARAEPLPRLAPLRATLALHWQQQAWTLKAELQHATRQDRVPTDDRPTPAWTQLHLSAAYALRLAGADGLAFVKLNNLGNQLAYNASTVGTLRPLSPLPGRAVMAGLRLSF</sequence>
<evidence type="ECO:0000256" key="6">
    <source>
        <dbReference type="ARBA" id="ARBA00023077"/>
    </source>
</evidence>
<organism evidence="16 17">
    <name type="scientific">Inhella proteolytica</name>
    <dbReference type="NCBI Taxonomy" id="2795029"/>
    <lineage>
        <taxon>Bacteria</taxon>
        <taxon>Pseudomonadati</taxon>
        <taxon>Pseudomonadota</taxon>
        <taxon>Betaproteobacteria</taxon>
        <taxon>Burkholderiales</taxon>
        <taxon>Sphaerotilaceae</taxon>
        <taxon>Inhella</taxon>
    </lineage>
</organism>